<dbReference type="Proteomes" id="UP000037729">
    <property type="component" value="Unassembled WGS sequence"/>
</dbReference>
<reference evidence="1 3" key="1">
    <citation type="submission" date="2015-08" db="EMBL/GenBank/DDBJ databases">
        <title>Genomes of Isolates from Cabo Rojo, PR.</title>
        <authorList>
            <person name="Sanchez-Nieves R.L."/>
            <person name="Montalvo-Rodriguez R."/>
        </authorList>
    </citation>
    <scope>NUCLEOTIDE SEQUENCE [LARGE SCALE GENOMIC DNA]</scope>
    <source>
        <strain evidence="1 3">SL3</strain>
    </source>
</reference>
<dbReference type="EMBL" id="WOWB01000003">
    <property type="protein sequence ID" value="NLV07992.1"/>
    <property type="molecule type" value="Genomic_DNA"/>
</dbReference>
<protein>
    <submittedName>
        <fullName evidence="2">DUF4864 domain-containing protein</fullName>
    </submittedName>
</protein>
<proteinExistence type="predicted"/>
<keyword evidence="3" id="KW-1185">Reference proteome</keyword>
<accession>A0A0M9AG99</accession>
<organism evidence="1 3">
    <name type="scientific">Haloarcula rubripromontorii</name>
    <dbReference type="NCBI Taxonomy" id="1705562"/>
    <lineage>
        <taxon>Archaea</taxon>
        <taxon>Methanobacteriati</taxon>
        <taxon>Methanobacteriota</taxon>
        <taxon>Stenosarchaea group</taxon>
        <taxon>Halobacteria</taxon>
        <taxon>Halobacteriales</taxon>
        <taxon>Haloarculaceae</taxon>
        <taxon>Haloarcula</taxon>
    </lineage>
</organism>
<dbReference type="RefSeq" id="WP_053969670.1">
    <property type="nucleotide sequence ID" value="NZ_LIUF01000014.1"/>
</dbReference>
<comment type="caution">
    <text evidence="1">The sequence shown here is derived from an EMBL/GenBank/DDBJ whole genome shotgun (WGS) entry which is preliminary data.</text>
</comment>
<dbReference type="Pfam" id="PF16156">
    <property type="entry name" value="DUF4864"/>
    <property type="match status" value="1"/>
</dbReference>
<dbReference type="AlphaFoldDB" id="A0A0M9AG99"/>
<dbReference type="EMBL" id="LIUF01000014">
    <property type="protein sequence ID" value="KOX91332.1"/>
    <property type="molecule type" value="Genomic_DNA"/>
</dbReference>
<dbReference type="Proteomes" id="UP000610611">
    <property type="component" value="Unassembled WGS sequence"/>
</dbReference>
<sequence length="134" mass="14795">MSEHEYPVVGLPTPSETYGPGDAVAIQLDALETNDKPCDDAGIMTAYNFASPANRRSTGPLDRFIAMVESPQYRPMIDFEEAVRGPVEQDENYAEQRVTITGPDGRTTTYEFGLSVQSVGEFRGCWQTDRVVVV</sequence>
<evidence type="ECO:0000313" key="3">
    <source>
        <dbReference type="Proteomes" id="UP000037729"/>
    </source>
</evidence>
<gene>
    <name evidence="1" type="ORF">AMS69_19385</name>
    <name evidence="2" type="ORF">GOC83_17830</name>
</gene>
<evidence type="ECO:0000313" key="2">
    <source>
        <dbReference type="EMBL" id="NLV07992.1"/>
    </source>
</evidence>
<name>A0A0M9AG99_9EURY</name>
<dbReference type="STRING" id="1705562.AMS69_19385"/>
<evidence type="ECO:0000313" key="1">
    <source>
        <dbReference type="EMBL" id="KOX91332.1"/>
    </source>
</evidence>
<dbReference type="PANTHER" id="PTHR35716">
    <property type="entry name" value="OS05G0574700 PROTEIN-RELATED"/>
    <property type="match status" value="1"/>
</dbReference>
<reference evidence="2" key="2">
    <citation type="submission" date="2019-12" db="EMBL/GenBank/DDBJ databases">
        <title>The whole-genome sequencing of Haloarcula japonica strain pws8.</title>
        <authorList>
            <person name="Verma D.K."/>
            <person name="Gopal K."/>
            <person name="Prasad E.S."/>
        </authorList>
    </citation>
    <scope>NUCLEOTIDE SEQUENCE</scope>
    <source>
        <strain evidence="2">Pws8</strain>
    </source>
</reference>
<dbReference type="InterPro" id="IPR032347">
    <property type="entry name" value="DUF4864"/>
</dbReference>
<dbReference type="OrthoDB" id="242411at2157"/>
<dbReference type="PATRIC" id="fig|1705562.3.peg.27"/>